<dbReference type="GO" id="GO:0004826">
    <property type="term" value="F:phenylalanine-tRNA ligase activity"/>
    <property type="evidence" value="ECO:0007669"/>
    <property type="project" value="UniProtKB-EC"/>
</dbReference>
<feature type="non-terminal residue" evidence="17">
    <location>
        <position position="1"/>
    </location>
</feature>
<dbReference type="PROSITE" id="PS51447">
    <property type="entry name" value="FDX_ACB"/>
    <property type="match status" value="1"/>
</dbReference>
<evidence type="ECO:0000256" key="2">
    <source>
        <dbReference type="ARBA" id="ARBA00008226"/>
    </source>
</evidence>
<evidence type="ECO:0000259" key="16">
    <source>
        <dbReference type="PROSITE" id="PS51447"/>
    </source>
</evidence>
<dbReference type="InParanoid" id="A3LMT5"/>
<evidence type="ECO:0000256" key="3">
    <source>
        <dbReference type="ARBA" id="ARBA00012814"/>
    </source>
</evidence>
<keyword evidence="18" id="KW-1185">Reference proteome</keyword>
<dbReference type="STRING" id="322104.A3LMT5"/>
<dbReference type="GO" id="GO:0070156">
    <property type="term" value="P:mitochondrial phenylalanyl-tRNA aminoacylation"/>
    <property type="evidence" value="ECO:0007669"/>
    <property type="project" value="EnsemblFungi"/>
</dbReference>
<evidence type="ECO:0000256" key="7">
    <source>
        <dbReference type="ARBA" id="ARBA00022917"/>
    </source>
</evidence>
<dbReference type="PANTHER" id="PTHR11538">
    <property type="entry name" value="PHENYLALANYL-TRNA SYNTHETASE"/>
    <property type="match status" value="1"/>
</dbReference>
<evidence type="ECO:0000313" key="17">
    <source>
        <dbReference type="EMBL" id="ABN64208.2"/>
    </source>
</evidence>
<accession>A3LMT5</accession>
<dbReference type="CDD" id="cd00496">
    <property type="entry name" value="PheRS_alpha_core"/>
    <property type="match status" value="1"/>
</dbReference>
<dbReference type="InterPro" id="IPR045864">
    <property type="entry name" value="aa-tRNA-synth_II/BPL/LPL"/>
</dbReference>
<organism evidence="17 18">
    <name type="scientific">Scheffersomyces stipitis (strain ATCC 58785 / CBS 6054 / NBRC 10063 / NRRL Y-11545)</name>
    <name type="common">Yeast</name>
    <name type="synonym">Pichia stipitis</name>
    <dbReference type="NCBI Taxonomy" id="322104"/>
    <lineage>
        <taxon>Eukaryota</taxon>
        <taxon>Fungi</taxon>
        <taxon>Dikarya</taxon>
        <taxon>Ascomycota</taxon>
        <taxon>Saccharomycotina</taxon>
        <taxon>Pichiomycetes</taxon>
        <taxon>Debaryomycetaceae</taxon>
        <taxon>Scheffersomyces</taxon>
    </lineage>
</organism>
<evidence type="ECO:0000256" key="14">
    <source>
        <dbReference type="ARBA" id="ARBA00073229"/>
    </source>
</evidence>
<dbReference type="GO" id="GO:0000049">
    <property type="term" value="F:tRNA binding"/>
    <property type="evidence" value="ECO:0007669"/>
    <property type="project" value="InterPro"/>
</dbReference>
<dbReference type="KEGG" id="pic:PICST_55301"/>
<dbReference type="FunCoup" id="A3LMT5">
    <property type="interactions" value="769"/>
</dbReference>
<proteinExistence type="inferred from homology"/>
<dbReference type="HOGENOM" id="CLU_022696_0_1_1"/>
<dbReference type="SUPFAM" id="SSF55681">
    <property type="entry name" value="Class II aaRS and biotin synthetases"/>
    <property type="match status" value="1"/>
</dbReference>
<comment type="catalytic activity">
    <reaction evidence="12">
        <text>tRNA(Phe) + L-phenylalanine + ATP = L-phenylalanyl-tRNA(Phe) + AMP + diphosphate + H(+)</text>
        <dbReference type="Rhea" id="RHEA:19413"/>
        <dbReference type="Rhea" id="RHEA-COMP:9668"/>
        <dbReference type="Rhea" id="RHEA-COMP:9699"/>
        <dbReference type="ChEBI" id="CHEBI:15378"/>
        <dbReference type="ChEBI" id="CHEBI:30616"/>
        <dbReference type="ChEBI" id="CHEBI:33019"/>
        <dbReference type="ChEBI" id="CHEBI:58095"/>
        <dbReference type="ChEBI" id="CHEBI:78442"/>
        <dbReference type="ChEBI" id="CHEBI:78531"/>
        <dbReference type="ChEBI" id="CHEBI:456215"/>
        <dbReference type="EC" id="6.1.1.20"/>
    </reaction>
</comment>
<evidence type="ECO:0000256" key="11">
    <source>
        <dbReference type="ARBA" id="ARBA00031194"/>
    </source>
</evidence>
<dbReference type="EMBL" id="CP000496">
    <property type="protein sequence ID" value="ABN64208.2"/>
    <property type="molecule type" value="Genomic_DNA"/>
</dbReference>
<dbReference type="NCBIfam" id="TIGR00469">
    <property type="entry name" value="pheS_mito"/>
    <property type="match status" value="1"/>
</dbReference>
<evidence type="ECO:0000256" key="8">
    <source>
        <dbReference type="ARBA" id="ARBA00022946"/>
    </source>
</evidence>
<dbReference type="FunFam" id="3.30.70.380:FF:000002">
    <property type="entry name" value="phenylalanine--tRNA ligase, mitochondrial"/>
    <property type="match status" value="1"/>
</dbReference>
<comment type="function">
    <text evidence="13">Is responsible for the charging of tRNA(Phe) with phenylalanine in mitochondrial translation.</text>
</comment>
<dbReference type="PROSITE" id="PS50862">
    <property type="entry name" value="AA_TRNA_LIGASE_II"/>
    <property type="match status" value="1"/>
</dbReference>
<sequence length="423" mass="49370">EIELDGKIFKTDEWTNIPPFILELTKRKLHQNPDHPIGILRSLIEKNMKDMGYTFYNNFKPAVTTYQNFDVLGFPEDHPGRSKSDTYYLNKDNLLRTHTSAHELECFQTCETPGYLITADVYRKDEIDKTHYPAFHQLEGARIWSKDTPNLEEQIMKDIESIPKTNIIVEDPFRQHPINENNPKQDYMSDRQVELISVHLKKSIEYLVNQVFETARESARKAGSTEPYLNEPLKVRWVEAYFPWTSPSWEIEVWWKGEWLECCGCGIVQQQVLLNAGLGDDKLGWAFGIGIDRIAMLLFGIPDIRLFWSLDERFHNQFNNGQIATFAPYSKYPGIKRDVSFWLPTDSLLHENDVMEIVRTYAGDVAESVANIDEFVHPKTGKKSQCYRINYQSMDRNLTNEEINEVHQKVESDLKKYFGVEIR</sequence>
<evidence type="ECO:0000256" key="13">
    <source>
        <dbReference type="ARBA" id="ARBA00057761"/>
    </source>
</evidence>
<evidence type="ECO:0000313" key="18">
    <source>
        <dbReference type="Proteomes" id="UP000002258"/>
    </source>
</evidence>
<dbReference type="InterPro" id="IPR006195">
    <property type="entry name" value="aa-tRNA-synth_II"/>
</dbReference>
<dbReference type="OMA" id="PISHYPQ"/>
<dbReference type="Gene3D" id="3.30.70.380">
    <property type="entry name" value="Ferrodoxin-fold anticodon-binding domain"/>
    <property type="match status" value="1"/>
</dbReference>
<dbReference type="InterPro" id="IPR002319">
    <property type="entry name" value="Phenylalanyl-tRNA_Synthase"/>
</dbReference>
<dbReference type="SMART" id="SM00896">
    <property type="entry name" value="FDX-ACB"/>
    <property type="match status" value="1"/>
</dbReference>
<evidence type="ECO:0000256" key="10">
    <source>
        <dbReference type="ARBA" id="ARBA00023146"/>
    </source>
</evidence>
<evidence type="ECO:0000256" key="6">
    <source>
        <dbReference type="ARBA" id="ARBA00022840"/>
    </source>
</evidence>
<evidence type="ECO:0000256" key="12">
    <source>
        <dbReference type="ARBA" id="ARBA00049255"/>
    </source>
</evidence>
<evidence type="ECO:0000256" key="5">
    <source>
        <dbReference type="ARBA" id="ARBA00022741"/>
    </source>
</evidence>
<comment type="similarity">
    <text evidence="2">Belongs to the class-II aminoacyl-tRNA synthetase family.</text>
</comment>
<dbReference type="GO" id="GO:0005759">
    <property type="term" value="C:mitochondrial matrix"/>
    <property type="evidence" value="ECO:0007669"/>
    <property type="project" value="UniProtKB-SubCell"/>
</dbReference>
<dbReference type="InterPro" id="IPR036690">
    <property type="entry name" value="Fdx_antiC-bd_sf"/>
</dbReference>
<protein>
    <recommendedName>
        <fullName evidence="14">Phenylalanine--tRNA ligase, mitochondrial</fullName>
        <ecNumber evidence="3">6.1.1.20</ecNumber>
    </recommendedName>
    <alternativeName>
        <fullName evidence="11">Phenylalanyl-tRNA synthetase</fullName>
    </alternativeName>
</protein>
<keyword evidence="5" id="KW-0547">Nucleotide-binding</keyword>
<dbReference type="EC" id="6.1.1.20" evidence="3"/>
<dbReference type="RefSeq" id="XP_001382237.2">
    <property type="nucleotide sequence ID" value="XM_001382200.1"/>
</dbReference>
<dbReference type="eggNOG" id="KOG2783">
    <property type="taxonomic scope" value="Eukaryota"/>
</dbReference>
<name>A3LMT5_PICST</name>
<dbReference type="OrthoDB" id="4457at2759"/>
<dbReference type="GO" id="GO:0005524">
    <property type="term" value="F:ATP binding"/>
    <property type="evidence" value="ECO:0007669"/>
    <property type="project" value="UniProtKB-KW"/>
</dbReference>
<dbReference type="Gene3D" id="3.30.930.10">
    <property type="entry name" value="Bira Bifunctional Protein, Domain 2"/>
    <property type="match status" value="1"/>
</dbReference>
<keyword evidence="4 17" id="KW-0436">Ligase</keyword>
<evidence type="ECO:0000256" key="9">
    <source>
        <dbReference type="ARBA" id="ARBA00023128"/>
    </source>
</evidence>
<dbReference type="Pfam" id="PF03147">
    <property type="entry name" value="FDX-ACB"/>
    <property type="match status" value="1"/>
</dbReference>
<gene>
    <name evidence="17" type="primary">MSF1</name>
    <name evidence="17" type="ORF">PICST_55301</name>
</gene>
<dbReference type="PANTHER" id="PTHR11538:SF41">
    <property type="entry name" value="PHENYLALANINE--TRNA LIGASE, MITOCHONDRIAL"/>
    <property type="match status" value="1"/>
</dbReference>
<comment type="subcellular location">
    <subcellularLocation>
        <location evidence="1">Mitochondrion matrix</location>
    </subcellularLocation>
</comment>
<dbReference type="InterPro" id="IPR004530">
    <property type="entry name" value="Phe-tRNA-synth_IIc_mito"/>
</dbReference>
<dbReference type="FunFam" id="3.30.930.10:FF:000053">
    <property type="entry name" value="Phenylalanyl-tRNA synthetase mitochondrial"/>
    <property type="match status" value="1"/>
</dbReference>
<keyword evidence="9" id="KW-0496">Mitochondrion</keyword>
<keyword evidence="7" id="KW-0648">Protein biosynthesis</keyword>
<evidence type="ECO:0000256" key="4">
    <source>
        <dbReference type="ARBA" id="ARBA00022598"/>
    </source>
</evidence>
<dbReference type="Proteomes" id="UP000002258">
    <property type="component" value="Chromosome 2"/>
</dbReference>
<dbReference type="AlphaFoldDB" id="A3LMT5"/>
<dbReference type="Pfam" id="PF01409">
    <property type="entry name" value="tRNA-synt_2d"/>
    <property type="match status" value="2"/>
</dbReference>
<keyword evidence="10 17" id="KW-0030">Aminoacyl-tRNA synthetase</keyword>
<reference evidence="17 18" key="1">
    <citation type="journal article" date="2007" name="Nat. Biotechnol.">
        <title>Genome sequence of the lignocellulose-bioconverting and xylose-fermenting yeast Pichia stipitis.</title>
        <authorList>
            <person name="Jeffries T.W."/>
            <person name="Grigoriev I.V."/>
            <person name="Grimwood J."/>
            <person name="Laplaza J.M."/>
            <person name="Aerts A."/>
            <person name="Salamov A."/>
            <person name="Schmutz J."/>
            <person name="Lindquist E."/>
            <person name="Dehal P."/>
            <person name="Shapiro H."/>
            <person name="Jin Y.S."/>
            <person name="Passoth V."/>
            <person name="Richardson P.M."/>
        </authorList>
    </citation>
    <scope>NUCLEOTIDE SEQUENCE [LARGE SCALE GENOMIC DNA]</scope>
    <source>
        <strain evidence="18">ATCC 58785 / CBS 6054 / NBRC 10063 / NRRL Y-11545</strain>
    </source>
</reference>
<feature type="domain" description="Aminoacyl-transfer RNA synthetases class-II family profile" evidence="15">
    <location>
        <begin position="119"/>
        <end position="328"/>
    </location>
</feature>
<evidence type="ECO:0000256" key="1">
    <source>
        <dbReference type="ARBA" id="ARBA00004305"/>
    </source>
</evidence>
<evidence type="ECO:0000259" key="15">
    <source>
        <dbReference type="PROSITE" id="PS50862"/>
    </source>
</evidence>
<keyword evidence="6" id="KW-0067">ATP-binding</keyword>
<dbReference type="InterPro" id="IPR005121">
    <property type="entry name" value="Fdx_antiC-bd"/>
</dbReference>
<feature type="domain" description="FDX-ACB" evidence="16">
    <location>
        <begin position="330"/>
        <end position="423"/>
    </location>
</feature>
<dbReference type="SUPFAM" id="SSF54991">
    <property type="entry name" value="Anticodon-binding domain of PheRS"/>
    <property type="match status" value="1"/>
</dbReference>
<dbReference type="GeneID" id="4837164"/>
<keyword evidence="8" id="KW-0809">Transit peptide</keyword>